<dbReference type="AlphaFoldDB" id="A0A9W7BK03"/>
<gene>
    <name evidence="3" type="ORF">TrST_g2649</name>
</gene>
<feature type="compositionally biased region" description="Low complexity" evidence="2">
    <location>
        <begin position="157"/>
        <end position="172"/>
    </location>
</feature>
<accession>A0A9W7BK03</accession>
<evidence type="ECO:0000313" key="3">
    <source>
        <dbReference type="EMBL" id="GMH91812.1"/>
    </source>
</evidence>
<reference evidence="4" key="1">
    <citation type="journal article" date="2023" name="Commun. Biol.">
        <title>Genome analysis of Parmales, the sister group of diatoms, reveals the evolutionary specialization of diatoms from phago-mixotrophs to photoautotrophs.</title>
        <authorList>
            <person name="Ban H."/>
            <person name="Sato S."/>
            <person name="Yoshikawa S."/>
            <person name="Yamada K."/>
            <person name="Nakamura Y."/>
            <person name="Ichinomiya M."/>
            <person name="Sato N."/>
            <person name="Blanc-Mathieu R."/>
            <person name="Endo H."/>
            <person name="Kuwata A."/>
            <person name="Ogata H."/>
        </authorList>
    </citation>
    <scope>NUCLEOTIDE SEQUENCE [LARGE SCALE GENOMIC DNA]</scope>
    <source>
        <strain evidence="4">NIES 3701</strain>
    </source>
</reference>
<sequence>MESQEREEELLAQIEQLRREKDEAVAALSAQLQIQANRTKFKEVIAEIKDRGDVKVKRGQRGMLNYNKTIKTISLPIHETPQQVLSSLMSATAEGSKLKQEVLNVDATNEAIAYWSLVDVREVHHVETVSGRTSGRGPHATLTSISRGTSNQKVEGSPPKSSSSKLLKPTTSFGSRKNAAKKAKVKVDELFQKITALLYDRFKKEAVIDARMVKDFIENGIPNAPPLTRAEKNLLATSRGMVQKIGKTAKRVAGTVNDPLEKFLHHDESGAAWGITVAKVDVPAETFFAELWLLDTYAKKVEDNDLAIREVWENIDGTRGLQYIRSISLPGGFKDRLFEAWITWEKTINDEGRQTFFIAFTPMESYGGTRKKEAIDDLRQDEKIDNADRADLSRLMKEAWRAEKYSEEEIALFQRECSCISVK</sequence>
<comment type="caution">
    <text evidence="3">The sequence shown here is derived from an EMBL/GenBank/DDBJ whole genome shotgun (WGS) entry which is preliminary data.</text>
</comment>
<dbReference type="OrthoDB" id="10529065at2759"/>
<proteinExistence type="predicted"/>
<organism evidence="3 4">
    <name type="scientific">Triparma strigata</name>
    <dbReference type="NCBI Taxonomy" id="1606541"/>
    <lineage>
        <taxon>Eukaryota</taxon>
        <taxon>Sar</taxon>
        <taxon>Stramenopiles</taxon>
        <taxon>Ochrophyta</taxon>
        <taxon>Bolidophyceae</taxon>
        <taxon>Parmales</taxon>
        <taxon>Triparmaceae</taxon>
        <taxon>Triparma</taxon>
    </lineage>
</organism>
<keyword evidence="4" id="KW-1185">Reference proteome</keyword>
<dbReference type="Proteomes" id="UP001165085">
    <property type="component" value="Unassembled WGS sequence"/>
</dbReference>
<evidence type="ECO:0000313" key="4">
    <source>
        <dbReference type="Proteomes" id="UP001165085"/>
    </source>
</evidence>
<dbReference type="EMBL" id="BRXY01000390">
    <property type="protein sequence ID" value="GMH91812.1"/>
    <property type="molecule type" value="Genomic_DNA"/>
</dbReference>
<protein>
    <submittedName>
        <fullName evidence="3">Uncharacterized protein</fullName>
    </submittedName>
</protein>
<evidence type="ECO:0000256" key="2">
    <source>
        <dbReference type="SAM" id="MobiDB-lite"/>
    </source>
</evidence>
<feature type="coiled-coil region" evidence="1">
    <location>
        <begin position="7"/>
        <end position="34"/>
    </location>
</feature>
<feature type="compositionally biased region" description="Polar residues" evidence="2">
    <location>
        <begin position="141"/>
        <end position="154"/>
    </location>
</feature>
<evidence type="ECO:0000256" key="1">
    <source>
        <dbReference type="SAM" id="Coils"/>
    </source>
</evidence>
<feature type="region of interest" description="Disordered" evidence="2">
    <location>
        <begin position="128"/>
        <end position="177"/>
    </location>
</feature>
<name>A0A9W7BK03_9STRA</name>
<keyword evidence="1" id="KW-0175">Coiled coil</keyword>